<keyword evidence="1" id="KW-0472">Membrane</keyword>
<organism evidence="2 3">
    <name type="scientific">Lupinus albus</name>
    <name type="common">White lupine</name>
    <name type="synonym">Lupinus termis</name>
    <dbReference type="NCBI Taxonomy" id="3870"/>
    <lineage>
        <taxon>Eukaryota</taxon>
        <taxon>Viridiplantae</taxon>
        <taxon>Streptophyta</taxon>
        <taxon>Embryophyta</taxon>
        <taxon>Tracheophyta</taxon>
        <taxon>Spermatophyta</taxon>
        <taxon>Magnoliopsida</taxon>
        <taxon>eudicotyledons</taxon>
        <taxon>Gunneridae</taxon>
        <taxon>Pentapetalae</taxon>
        <taxon>rosids</taxon>
        <taxon>fabids</taxon>
        <taxon>Fabales</taxon>
        <taxon>Fabaceae</taxon>
        <taxon>Papilionoideae</taxon>
        <taxon>50 kb inversion clade</taxon>
        <taxon>genistoids sensu lato</taxon>
        <taxon>core genistoids</taxon>
        <taxon>Genisteae</taxon>
        <taxon>Lupinus</taxon>
    </lineage>
</organism>
<keyword evidence="1" id="KW-1133">Transmembrane helix</keyword>
<dbReference type="Proteomes" id="UP000447434">
    <property type="component" value="Chromosome 4"/>
</dbReference>
<comment type="caution">
    <text evidence="2">The sequence shown here is derived from an EMBL/GenBank/DDBJ whole genome shotgun (WGS) entry which is preliminary data.</text>
</comment>
<dbReference type="AlphaFoldDB" id="A0A6A4QN32"/>
<keyword evidence="3" id="KW-1185">Reference proteome</keyword>
<protein>
    <submittedName>
        <fullName evidence="2">Uncharacterized protein</fullName>
    </submittedName>
</protein>
<dbReference type="EMBL" id="WOCE01000004">
    <property type="protein sequence ID" value="KAE9615340.1"/>
    <property type="molecule type" value="Genomic_DNA"/>
</dbReference>
<evidence type="ECO:0000313" key="3">
    <source>
        <dbReference type="Proteomes" id="UP000447434"/>
    </source>
</evidence>
<sequence>MWLLYDVNMQASLLSFSKTCLLSFLKACLPSFFLLSVQVSMLLGYVFSYKRQLHGKLLLHQKHTATQIQHTSTLLHSHNSASFLS</sequence>
<accession>A0A6A4QN32</accession>
<gene>
    <name evidence="2" type="ORF">Lalb_Chr04g0254201</name>
</gene>
<reference evidence="3" key="1">
    <citation type="journal article" date="2020" name="Nat. Commun.">
        <title>Genome sequence of the cluster root forming white lupin.</title>
        <authorList>
            <person name="Hufnagel B."/>
            <person name="Marques A."/>
            <person name="Soriano A."/>
            <person name="Marques L."/>
            <person name="Divol F."/>
            <person name="Doumas P."/>
            <person name="Sallet E."/>
            <person name="Mancinotti D."/>
            <person name="Carrere S."/>
            <person name="Marande W."/>
            <person name="Arribat S."/>
            <person name="Keller J."/>
            <person name="Huneau C."/>
            <person name="Blein T."/>
            <person name="Aime D."/>
            <person name="Laguerre M."/>
            <person name="Taylor J."/>
            <person name="Schubert V."/>
            <person name="Nelson M."/>
            <person name="Geu-Flores F."/>
            <person name="Crespi M."/>
            <person name="Gallardo-Guerrero K."/>
            <person name="Delaux P.-M."/>
            <person name="Salse J."/>
            <person name="Berges H."/>
            <person name="Guyot R."/>
            <person name="Gouzy J."/>
            <person name="Peret B."/>
        </authorList>
    </citation>
    <scope>NUCLEOTIDE SEQUENCE [LARGE SCALE GENOMIC DNA]</scope>
    <source>
        <strain evidence="3">cv. Amiga</strain>
    </source>
</reference>
<feature type="transmembrane region" description="Helical" evidence="1">
    <location>
        <begin position="24"/>
        <end position="47"/>
    </location>
</feature>
<keyword evidence="1" id="KW-0812">Transmembrane</keyword>
<evidence type="ECO:0000313" key="2">
    <source>
        <dbReference type="EMBL" id="KAE9615340.1"/>
    </source>
</evidence>
<name>A0A6A4QN32_LUPAL</name>
<proteinExistence type="predicted"/>
<evidence type="ECO:0000256" key="1">
    <source>
        <dbReference type="SAM" id="Phobius"/>
    </source>
</evidence>